<accession>A0A217ED41</accession>
<evidence type="ECO:0000259" key="3">
    <source>
        <dbReference type="Pfam" id="PF08338"/>
    </source>
</evidence>
<evidence type="ECO:0008006" key="6">
    <source>
        <dbReference type="Google" id="ProtNLM"/>
    </source>
</evidence>
<dbReference type="NCBIfam" id="TIGR01777">
    <property type="entry name" value="yfcH"/>
    <property type="match status" value="1"/>
</dbReference>
<dbReference type="InterPro" id="IPR001509">
    <property type="entry name" value="Epimerase_deHydtase"/>
</dbReference>
<evidence type="ECO:0000259" key="2">
    <source>
        <dbReference type="Pfam" id="PF01370"/>
    </source>
</evidence>
<evidence type="ECO:0000313" key="4">
    <source>
        <dbReference type="EMBL" id="SNQ28324.1"/>
    </source>
</evidence>
<keyword evidence="5" id="KW-1185">Reference proteome</keyword>
<dbReference type="InterPro" id="IPR036291">
    <property type="entry name" value="NAD(P)-bd_dom_sf"/>
</dbReference>
<dbReference type="InterPro" id="IPR010099">
    <property type="entry name" value="SDR39U1"/>
</dbReference>
<feature type="domain" description="NAD-dependent epimerase/dehydratase" evidence="2">
    <location>
        <begin position="11"/>
        <end position="237"/>
    </location>
</feature>
<dbReference type="Pfam" id="PF01370">
    <property type="entry name" value="Epimerase"/>
    <property type="match status" value="1"/>
</dbReference>
<name>A0A217ED41_9GAMM</name>
<dbReference type="SUPFAM" id="SSF51735">
    <property type="entry name" value="NAD(P)-binding Rossmann-fold domains"/>
    <property type="match status" value="1"/>
</dbReference>
<dbReference type="RefSeq" id="WP_088822323.1">
    <property type="nucleotide sequence ID" value="NZ_FZLN01000001.1"/>
</dbReference>
<dbReference type="AlphaFoldDB" id="A0A217ED41"/>
<comment type="similarity">
    <text evidence="1">Belongs to the NAD(P)-dependent epimerase/dehydratase family. SDR39U1 subfamily.</text>
</comment>
<gene>
    <name evidence="4" type="ORF">SAMN05444584_0242</name>
</gene>
<dbReference type="Gene3D" id="3.40.50.720">
    <property type="entry name" value="NAD(P)-binding Rossmann-like Domain"/>
    <property type="match status" value="1"/>
</dbReference>
<proteinExistence type="inferred from homology"/>
<dbReference type="PANTHER" id="PTHR11092">
    <property type="entry name" value="SUGAR NUCLEOTIDE EPIMERASE RELATED"/>
    <property type="match status" value="1"/>
</dbReference>
<dbReference type="EMBL" id="FZLN01000001">
    <property type="protein sequence ID" value="SNQ28324.1"/>
    <property type="molecule type" value="Genomic_DNA"/>
</dbReference>
<evidence type="ECO:0000313" key="5">
    <source>
        <dbReference type="Proteomes" id="UP000243463"/>
    </source>
</evidence>
<dbReference type="Pfam" id="PF08338">
    <property type="entry name" value="DUF1731"/>
    <property type="match status" value="1"/>
</dbReference>
<reference evidence="5" key="1">
    <citation type="submission" date="2017-06" db="EMBL/GenBank/DDBJ databases">
        <authorList>
            <person name="Varghese N."/>
            <person name="Submissions S."/>
        </authorList>
    </citation>
    <scope>NUCLEOTIDE SEQUENCE [LARGE SCALE GENOMIC DNA]</scope>
    <source>
        <strain evidence="5">ANC 5114</strain>
    </source>
</reference>
<organism evidence="4 5">
    <name type="scientific">Acinetobacter apis</name>
    <dbReference type="NCBI Taxonomy" id="1229165"/>
    <lineage>
        <taxon>Bacteria</taxon>
        <taxon>Pseudomonadati</taxon>
        <taxon>Pseudomonadota</taxon>
        <taxon>Gammaproteobacteria</taxon>
        <taxon>Moraxellales</taxon>
        <taxon>Moraxellaceae</taxon>
        <taxon>Acinetobacter</taxon>
    </lineage>
</organism>
<dbReference type="InterPro" id="IPR013549">
    <property type="entry name" value="DUF1731"/>
</dbReference>
<feature type="domain" description="DUF1731" evidence="3">
    <location>
        <begin position="263"/>
        <end position="309"/>
    </location>
</feature>
<protein>
    <recommendedName>
        <fullName evidence="6">TIGR01777 family protein</fullName>
    </recommendedName>
</protein>
<dbReference type="PANTHER" id="PTHR11092:SF0">
    <property type="entry name" value="EPIMERASE FAMILY PROTEIN SDR39U1"/>
    <property type="match status" value="1"/>
</dbReference>
<sequence>MNDQVQQNPTILITGGTGLIGSAIIPSFIQQSFKIIVLTRSSQKITEKYAHQNVHAVSSFDEIAVDEHIDYVINLAGESIGGPRWTDARKEKLISSRVSTTEHLVNWLLKTKQQPKCIISGSAVGYYGIDPSLQWHTVCNENSPPQPIFLSEICQRWEQSIAPLKNENLNVKIIRLGVVFAKQSPALKQMLLPIKMNLVGNVGSGQQPLTWIHIDDVVAAVHFLLKDENQGGVYNLCAPDHETQADFVKVSQRVLGKTTFFPMPAAFFKVALGEQANLIINGQFVAPKNLLAAGYQFKHPNLESALEDLL</sequence>
<dbReference type="Proteomes" id="UP000243463">
    <property type="component" value="Unassembled WGS sequence"/>
</dbReference>
<evidence type="ECO:0000256" key="1">
    <source>
        <dbReference type="ARBA" id="ARBA00009353"/>
    </source>
</evidence>
<dbReference type="OrthoDB" id="9801773at2"/>